<dbReference type="EMBL" id="BMUE01000008">
    <property type="protein sequence ID" value="GGW58239.1"/>
    <property type="molecule type" value="Genomic_DNA"/>
</dbReference>
<proteinExistence type="predicted"/>
<reference evidence="1" key="1">
    <citation type="journal article" date="2014" name="Int. J. Syst. Evol. Microbiol.">
        <title>Complete genome sequence of Corynebacterium casei LMG S-19264T (=DSM 44701T), isolated from a smear-ripened cheese.</title>
        <authorList>
            <consortium name="US DOE Joint Genome Institute (JGI-PGF)"/>
            <person name="Walter F."/>
            <person name="Albersmeier A."/>
            <person name="Kalinowski J."/>
            <person name="Ruckert C."/>
        </authorList>
    </citation>
    <scope>NUCLEOTIDE SEQUENCE</scope>
    <source>
        <strain evidence="1">JCM 4490</strain>
    </source>
</reference>
<dbReference type="InterPro" id="IPR024735">
    <property type="entry name" value="TcpC"/>
</dbReference>
<gene>
    <name evidence="1" type="ORF">GCM10010503_39090</name>
</gene>
<evidence type="ECO:0008006" key="3">
    <source>
        <dbReference type="Google" id="ProtNLM"/>
    </source>
</evidence>
<keyword evidence="2" id="KW-1185">Reference proteome</keyword>
<accession>A0A918J7Y7</accession>
<protein>
    <recommendedName>
        <fullName evidence="3">Conjugative transposon protein TcpC</fullName>
    </recommendedName>
</protein>
<organism evidence="1 2">
    <name type="scientific">Streptomyces lucensis JCM 4490</name>
    <dbReference type="NCBI Taxonomy" id="1306176"/>
    <lineage>
        <taxon>Bacteria</taxon>
        <taxon>Bacillati</taxon>
        <taxon>Actinomycetota</taxon>
        <taxon>Actinomycetes</taxon>
        <taxon>Kitasatosporales</taxon>
        <taxon>Streptomycetaceae</taxon>
        <taxon>Streptomyces</taxon>
    </lineage>
</organism>
<comment type="caution">
    <text evidence="1">The sequence shown here is derived from an EMBL/GenBank/DDBJ whole genome shotgun (WGS) entry which is preliminary data.</text>
</comment>
<name>A0A918J7Y7_9ACTN</name>
<dbReference type="AlphaFoldDB" id="A0A918J7Y7"/>
<evidence type="ECO:0000313" key="2">
    <source>
        <dbReference type="Proteomes" id="UP000620224"/>
    </source>
</evidence>
<dbReference type="Proteomes" id="UP000620224">
    <property type="component" value="Unassembled WGS sequence"/>
</dbReference>
<dbReference type="Pfam" id="PF12642">
    <property type="entry name" value="TpcC"/>
    <property type="match status" value="1"/>
</dbReference>
<reference evidence="1" key="2">
    <citation type="submission" date="2020-09" db="EMBL/GenBank/DDBJ databases">
        <authorList>
            <person name="Sun Q."/>
            <person name="Ohkuma M."/>
        </authorList>
    </citation>
    <scope>NUCLEOTIDE SEQUENCE</scope>
    <source>
        <strain evidence="1">JCM 4490</strain>
    </source>
</reference>
<sequence>MTAVRSARRGGGVWAVTVAAQYVDGRLRYFVVPVAAGASGDSFTVTGAPGVVAGLARAAAGGPSYRVSVPLDGGLSSAVEGFFRAYLTGAGQVERYLAPGVRLAPVSPAPYSAVTVREVWGAQEGAAAQKVPADGTTVGVRVRVEAQDDAGRWPLSYDLGLTARSHRWEITALQWGAVKGGGVR</sequence>
<evidence type="ECO:0000313" key="1">
    <source>
        <dbReference type="EMBL" id="GGW58239.1"/>
    </source>
</evidence>